<keyword evidence="3" id="KW-1185">Reference proteome</keyword>
<dbReference type="Proteomes" id="UP000518887">
    <property type="component" value="Unassembled WGS sequence"/>
</dbReference>
<dbReference type="AlphaFoldDB" id="A0A7W8LMY9"/>
<evidence type="ECO:0000256" key="1">
    <source>
        <dbReference type="SAM" id="SignalP"/>
    </source>
</evidence>
<feature type="chain" id="PRO_5030948951" description="YD repeat-containing protein" evidence="1">
    <location>
        <begin position="20"/>
        <end position="278"/>
    </location>
</feature>
<evidence type="ECO:0008006" key="4">
    <source>
        <dbReference type="Google" id="ProtNLM"/>
    </source>
</evidence>
<evidence type="ECO:0000313" key="3">
    <source>
        <dbReference type="Proteomes" id="UP000518887"/>
    </source>
</evidence>
<organism evidence="2 3">
    <name type="scientific">Treponema ruminis</name>
    <dbReference type="NCBI Taxonomy" id="744515"/>
    <lineage>
        <taxon>Bacteria</taxon>
        <taxon>Pseudomonadati</taxon>
        <taxon>Spirochaetota</taxon>
        <taxon>Spirochaetia</taxon>
        <taxon>Spirochaetales</taxon>
        <taxon>Treponemataceae</taxon>
        <taxon>Treponema</taxon>
    </lineage>
</organism>
<protein>
    <recommendedName>
        <fullName evidence="4">YD repeat-containing protein</fullName>
    </recommendedName>
</protein>
<evidence type="ECO:0000313" key="2">
    <source>
        <dbReference type="EMBL" id="MBB5226910.1"/>
    </source>
</evidence>
<reference evidence="2 3" key="1">
    <citation type="submission" date="2020-08" db="EMBL/GenBank/DDBJ databases">
        <title>Genomic Encyclopedia of Type Strains, Phase IV (KMG-IV): sequencing the most valuable type-strain genomes for metagenomic binning, comparative biology and taxonomic classification.</title>
        <authorList>
            <person name="Goeker M."/>
        </authorList>
    </citation>
    <scope>NUCLEOTIDE SEQUENCE [LARGE SCALE GENOMIC DNA]</scope>
    <source>
        <strain evidence="2 3">DSM 103462</strain>
    </source>
</reference>
<dbReference type="RefSeq" id="WP_184660610.1">
    <property type="nucleotide sequence ID" value="NZ_CP031518.1"/>
</dbReference>
<proteinExistence type="predicted"/>
<keyword evidence="1" id="KW-0732">Signal</keyword>
<gene>
    <name evidence="2" type="ORF">HNP76_002298</name>
</gene>
<name>A0A7W8LMY9_9SPIR</name>
<dbReference type="EMBL" id="JACHFQ010000007">
    <property type="protein sequence ID" value="MBB5226910.1"/>
    <property type="molecule type" value="Genomic_DNA"/>
</dbReference>
<accession>A0A7W8LMY9</accession>
<dbReference type="Gene3D" id="3.90.930.1">
    <property type="match status" value="2"/>
</dbReference>
<sequence>MKKTLLILAAAALSAQVFAFDSEASLKPEGGFGQYTKIEYQITEKFGDYYRSPRAKFVHVFDVTGQETEASELTSKDSLVDKITYKYEGNNLVERICTDNDGKITWKITTAYDENGNKTEESEFNAANTLINKTIWKINGNQIDESYYNADGALLSKIITKNDDQGRTAEVAQYAAAGNLEQKAVYTYNDAGKLSEISYSTASEPQTKKVVFRFDATYQITEEQTYNSENKLTVRVIYKYDSNGNIIKTTTYNVAEKFGTTVNELAGISEYNYGATAN</sequence>
<feature type="signal peptide" evidence="1">
    <location>
        <begin position="1"/>
        <end position="19"/>
    </location>
</feature>
<comment type="caution">
    <text evidence="2">The sequence shown here is derived from an EMBL/GenBank/DDBJ whole genome shotgun (WGS) entry which is preliminary data.</text>
</comment>